<evidence type="ECO:0000256" key="6">
    <source>
        <dbReference type="ARBA" id="ARBA00022532"/>
    </source>
</evidence>
<dbReference type="PANTHER" id="PTHR43416:SF5">
    <property type="entry name" value="DIHYDROLIPOYLLYSINE-RESIDUE SUCCINYLTRANSFERASE COMPONENT OF 2-OXOGLUTARATE DEHYDROGENASE COMPLEX, MITOCHONDRIAL"/>
    <property type="match status" value="1"/>
</dbReference>
<comment type="caution">
    <text evidence="15">The sequence shown here is derived from an EMBL/GenBank/DDBJ whole genome shotgun (WGS) entry which is preliminary data.</text>
</comment>
<dbReference type="NCBIfam" id="TIGR01347">
    <property type="entry name" value="sucB"/>
    <property type="match status" value="1"/>
</dbReference>
<dbReference type="EMBL" id="JAFREP010000003">
    <property type="protein sequence ID" value="MBO1317658.1"/>
    <property type="molecule type" value="Genomic_DNA"/>
</dbReference>
<dbReference type="EC" id="2.3.1.61" evidence="4 11"/>
<proteinExistence type="inferred from homology"/>
<evidence type="ECO:0000256" key="9">
    <source>
        <dbReference type="ARBA" id="ARBA00023315"/>
    </source>
</evidence>
<keyword evidence="9 11" id="KW-0012">Acyltransferase</keyword>
<feature type="domain" description="Lipoyl-binding" evidence="13">
    <location>
        <begin position="2"/>
        <end position="76"/>
    </location>
</feature>
<dbReference type="Gene3D" id="2.40.50.100">
    <property type="match status" value="1"/>
</dbReference>
<dbReference type="CDD" id="cd06849">
    <property type="entry name" value="lipoyl_domain"/>
    <property type="match status" value="1"/>
</dbReference>
<dbReference type="SUPFAM" id="SSF47005">
    <property type="entry name" value="Peripheral subunit-binding domain of 2-oxo acid dehydrogenase complex"/>
    <property type="match status" value="1"/>
</dbReference>
<dbReference type="PROSITE" id="PS51826">
    <property type="entry name" value="PSBD"/>
    <property type="match status" value="1"/>
</dbReference>
<dbReference type="AlphaFoldDB" id="A0A8J7U108"/>
<evidence type="ECO:0000256" key="2">
    <source>
        <dbReference type="ARBA" id="ARBA00005145"/>
    </source>
</evidence>
<comment type="cofactor">
    <cofactor evidence="11">
        <name>(R)-lipoate</name>
        <dbReference type="ChEBI" id="CHEBI:83088"/>
    </cofactor>
    <text evidence="11">Binds 1 lipoyl cofactor covalently.</text>
</comment>
<dbReference type="NCBIfam" id="NF004309">
    <property type="entry name" value="PRK05704.1"/>
    <property type="match status" value="1"/>
</dbReference>
<evidence type="ECO:0000259" key="14">
    <source>
        <dbReference type="PROSITE" id="PS51826"/>
    </source>
</evidence>
<sequence length="414" mass="44315">MKIEIKVPQAGESVTEAMISEWFKENGDTVDKDEAVLELETDKANMELNADQAGTVEILVEAGEVVTVGQIIGYIDTEGAGANSADPAPAAEEAPAEEASGEEKPLSPAVRRIVAEEKLDPNTIDGSGKDGRILKGDALKAAQAKSEPAPEPAAPAPKKAANPAPKKAAPAPAPTPVKRDGSRGETTKPMSMMRRRIAERLVQAQHESAILTTFNEVDMSAVMAMRSKYKEAFEKRHGVRLGFMSFFVKACVEALRFVPEINASIDGTNIIYRDYQDIGVAVGTKKGLLVPIIRNAGDLTMAGVEAAINDYAVKARDGKISLDDLAGGTFTISNGGVYGSLLSTPILNPPQSGILGMHKIEKRPVVIDDEIVIRPMMYLALSYDHRIVDGKGAVTFLVKVKEALEDPARMLLEV</sequence>
<evidence type="ECO:0000256" key="10">
    <source>
        <dbReference type="ARBA" id="ARBA00052761"/>
    </source>
</evidence>
<dbReference type="GO" id="GO:0004149">
    <property type="term" value="F:dihydrolipoyllysine-residue succinyltransferase activity"/>
    <property type="evidence" value="ECO:0007669"/>
    <property type="project" value="UniProtKB-UniRule"/>
</dbReference>
<dbReference type="Pfam" id="PF00364">
    <property type="entry name" value="Biotin_lipoyl"/>
    <property type="match status" value="1"/>
</dbReference>
<name>A0A8J7U108_9BACT</name>
<dbReference type="InterPro" id="IPR001078">
    <property type="entry name" value="2-oxoacid_DH_actylTfrase"/>
</dbReference>
<dbReference type="InterPro" id="IPR023213">
    <property type="entry name" value="CAT-like_dom_sf"/>
</dbReference>
<gene>
    <name evidence="15" type="primary">odhB</name>
    <name evidence="15" type="ORF">J3U88_04230</name>
</gene>
<dbReference type="GO" id="GO:0005829">
    <property type="term" value="C:cytosol"/>
    <property type="evidence" value="ECO:0007669"/>
    <property type="project" value="TreeGrafter"/>
</dbReference>
<dbReference type="UniPathway" id="UPA00868">
    <property type="reaction ID" value="UER00840"/>
</dbReference>
<dbReference type="Pfam" id="PF02817">
    <property type="entry name" value="E3_binding"/>
    <property type="match status" value="1"/>
</dbReference>
<dbReference type="GO" id="GO:0045252">
    <property type="term" value="C:oxoglutarate dehydrogenase complex"/>
    <property type="evidence" value="ECO:0007669"/>
    <property type="project" value="UniProtKB-UniRule"/>
</dbReference>
<dbReference type="PROSITE" id="PS00189">
    <property type="entry name" value="LIPOYL"/>
    <property type="match status" value="1"/>
</dbReference>
<feature type="region of interest" description="Disordered" evidence="12">
    <location>
        <begin position="81"/>
        <end position="109"/>
    </location>
</feature>
<dbReference type="Pfam" id="PF00198">
    <property type="entry name" value="2-oxoacid_dh"/>
    <property type="match status" value="1"/>
</dbReference>
<protein>
    <recommendedName>
        <fullName evidence="5 11">Dihydrolipoyllysine-residue succinyltransferase component of 2-oxoglutarate dehydrogenase complex</fullName>
        <ecNumber evidence="4 11">2.3.1.61</ecNumber>
    </recommendedName>
    <alternativeName>
        <fullName evidence="11">2-oxoglutarate dehydrogenase complex component E2</fullName>
    </alternativeName>
</protein>
<keyword evidence="7 11" id="KW-0808">Transferase</keyword>
<evidence type="ECO:0000313" key="15">
    <source>
        <dbReference type="EMBL" id="MBO1317658.1"/>
    </source>
</evidence>
<comment type="similarity">
    <text evidence="3 11">Belongs to the 2-oxoacid dehydrogenase family.</text>
</comment>
<evidence type="ECO:0000256" key="5">
    <source>
        <dbReference type="ARBA" id="ARBA00019511"/>
    </source>
</evidence>
<dbReference type="InterPro" id="IPR050537">
    <property type="entry name" value="2-oxoacid_dehydrogenase"/>
</dbReference>
<evidence type="ECO:0000256" key="3">
    <source>
        <dbReference type="ARBA" id="ARBA00007317"/>
    </source>
</evidence>
<evidence type="ECO:0000256" key="1">
    <source>
        <dbReference type="ARBA" id="ARBA00004052"/>
    </source>
</evidence>
<dbReference type="FunFam" id="3.30.559.10:FF:000007">
    <property type="entry name" value="Dihydrolipoamide acetyltransferase component of pyruvate dehydrogenase complex"/>
    <property type="match status" value="1"/>
</dbReference>
<dbReference type="PANTHER" id="PTHR43416">
    <property type="entry name" value="DIHYDROLIPOYLLYSINE-RESIDUE SUCCINYLTRANSFERASE COMPONENT OF 2-OXOGLUTARATE DEHYDROGENASE COMPLEX, MITOCHONDRIAL-RELATED"/>
    <property type="match status" value="1"/>
</dbReference>
<comment type="function">
    <text evidence="1 11">E2 component of the 2-oxoglutarate dehydrogenase (OGDH) complex which catalyzes the second step in the conversion of 2-oxoglutarate to succinyl-CoA and CO(2).</text>
</comment>
<reference evidence="15" key="1">
    <citation type="submission" date="2021-03" db="EMBL/GenBank/DDBJ databases">
        <authorList>
            <person name="Wang G."/>
        </authorList>
    </citation>
    <scope>NUCLEOTIDE SEQUENCE</scope>
    <source>
        <strain evidence="15">KCTC 12899</strain>
    </source>
</reference>
<keyword evidence="6 11" id="KW-0816">Tricarboxylic acid cycle</keyword>
<evidence type="ECO:0000259" key="13">
    <source>
        <dbReference type="PROSITE" id="PS50968"/>
    </source>
</evidence>
<dbReference type="Gene3D" id="3.30.559.10">
    <property type="entry name" value="Chloramphenicol acetyltransferase-like domain"/>
    <property type="match status" value="1"/>
</dbReference>
<keyword evidence="16" id="KW-1185">Reference proteome</keyword>
<dbReference type="GO" id="GO:0033512">
    <property type="term" value="P:L-lysine catabolic process to acetyl-CoA via saccharopine"/>
    <property type="evidence" value="ECO:0007669"/>
    <property type="project" value="UniProtKB-UniRule"/>
</dbReference>
<dbReference type="InterPro" id="IPR004167">
    <property type="entry name" value="PSBD"/>
</dbReference>
<evidence type="ECO:0000256" key="7">
    <source>
        <dbReference type="ARBA" id="ARBA00022679"/>
    </source>
</evidence>
<evidence type="ECO:0000256" key="12">
    <source>
        <dbReference type="SAM" id="MobiDB-lite"/>
    </source>
</evidence>
<organism evidence="15 16">
    <name type="scientific">Acanthopleuribacter pedis</name>
    <dbReference type="NCBI Taxonomy" id="442870"/>
    <lineage>
        <taxon>Bacteria</taxon>
        <taxon>Pseudomonadati</taxon>
        <taxon>Acidobacteriota</taxon>
        <taxon>Holophagae</taxon>
        <taxon>Acanthopleuribacterales</taxon>
        <taxon>Acanthopleuribacteraceae</taxon>
        <taxon>Acanthopleuribacter</taxon>
    </lineage>
</organism>
<dbReference type="InterPro" id="IPR006255">
    <property type="entry name" value="SucB"/>
</dbReference>
<comment type="pathway">
    <text evidence="2 11">Amino-acid degradation; L-lysine degradation via saccharopine pathway; glutaryl-CoA from L-lysine: step 6/6.</text>
</comment>
<keyword evidence="8 11" id="KW-0450">Lipoyl</keyword>
<feature type="region of interest" description="Disordered" evidence="12">
    <location>
        <begin position="139"/>
        <end position="188"/>
    </location>
</feature>
<dbReference type="InterPro" id="IPR036625">
    <property type="entry name" value="E3-bd_dom_sf"/>
</dbReference>
<evidence type="ECO:0000256" key="8">
    <source>
        <dbReference type="ARBA" id="ARBA00022823"/>
    </source>
</evidence>
<dbReference type="SUPFAM" id="SSF52777">
    <property type="entry name" value="CoA-dependent acyltransferases"/>
    <property type="match status" value="1"/>
</dbReference>
<dbReference type="GO" id="GO:0006099">
    <property type="term" value="P:tricarboxylic acid cycle"/>
    <property type="evidence" value="ECO:0007669"/>
    <property type="project" value="UniProtKB-UniRule"/>
</dbReference>
<evidence type="ECO:0000313" key="16">
    <source>
        <dbReference type="Proteomes" id="UP000664417"/>
    </source>
</evidence>
<dbReference type="Proteomes" id="UP000664417">
    <property type="component" value="Unassembled WGS sequence"/>
</dbReference>
<accession>A0A8J7U108</accession>
<feature type="compositionally biased region" description="Basic and acidic residues" evidence="12">
    <location>
        <begin position="177"/>
        <end position="186"/>
    </location>
</feature>
<dbReference type="PROSITE" id="PS50968">
    <property type="entry name" value="BIOTINYL_LIPOYL"/>
    <property type="match status" value="1"/>
</dbReference>
<feature type="compositionally biased region" description="Low complexity" evidence="12">
    <location>
        <begin position="156"/>
        <end position="170"/>
    </location>
</feature>
<dbReference type="InterPro" id="IPR000089">
    <property type="entry name" value="Biotin_lipoyl"/>
</dbReference>
<feature type="compositionally biased region" description="Low complexity" evidence="12">
    <location>
        <begin position="81"/>
        <end position="93"/>
    </location>
</feature>
<comment type="catalytic activity">
    <reaction evidence="10 11">
        <text>N(6)-[(R)-dihydrolipoyl]-L-lysyl-[protein] + succinyl-CoA = N(6)-[(R)-S(8)-succinyldihydrolipoyl]-L-lysyl-[protein] + CoA</text>
        <dbReference type="Rhea" id="RHEA:15213"/>
        <dbReference type="Rhea" id="RHEA-COMP:10475"/>
        <dbReference type="Rhea" id="RHEA-COMP:20092"/>
        <dbReference type="ChEBI" id="CHEBI:57287"/>
        <dbReference type="ChEBI" id="CHEBI:57292"/>
        <dbReference type="ChEBI" id="CHEBI:83100"/>
        <dbReference type="ChEBI" id="CHEBI:83120"/>
        <dbReference type="EC" id="2.3.1.61"/>
    </reaction>
</comment>
<feature type="domain" description="Peripheral subunit-binding (PSBD)" evidence="14">
    <location>
        <begin position="105"/>
        <end position="142"/>
    </location>
</feature>
<evidence type="ECO:0000256" key="4">
    <source>
        <dbReference type="ARBA" id="ARBA00012945"/>
    </source>
</evidence>
<dbReference type="InterPro" id="IPR003016">
    <property type="entry name" value="2-oxoA_DH_lipoyl-BS"/>
</dbReference>
<dbReference type="InterPro" id="IPR011053">
    <property type="entry name" value="Single_hybrid_motif"/>
</dbReference>
<dbReference type="Gene3D" id="4.10.320.10">
    <property type="entry name" value="E3-binding domain"/>
    <property type="match status" value="1"/>
</dbReference>
<dbReference type="RefSeq" id="WP_207857031.1">
    <property type="nucleotide sequence ID" value="NZ_JAFREP010000003.1"/>
</dbReference>
<dbReference type="SUPFAM" id="SSF51230">
    <property type="entry name" value="Single hybrid motif"/>
    <property type="match status" value="1"/>
</dbReference>
<evidence type="ECO:0000256" key="11">
    <source>
        <dbReference type="RuleBase" id="RU361138"/>
    </source>
</evidence>